<dbReference type="AlphaFoldDB" id="A0AAE3D2R1"/>
<dbReference type="PROSITE" id="PS51009">
    <property type="entry name" value="CYTCII"/>
    <property type="match status" value="1"/>
</dbReference>
<dbReference type="InterPro" id="IPR002321">
    <property type="entry name" value="Cyt_c_II"/>
</dbReference>
<dbReference type="InterPro" id="IPR010980">
    <property type="entry name" value="Cyt_c/b562"/>
</dbReference>
<keyword evidence="2 7" id="KW-0349">Heme</keyword>
<feature type="binding site" description="axial binding residue" evidence="6">
    <location>
        <position position="138"/>
    </location>
    <ligand>
        <name>heme c</name>
        <dbReference type="ChEBI" id="CHEBI:61717"/>
    </ligand>
    <ligandPart>
        <name>Fe</name>
        <dbReference type="ChEBI" id="CHEBI:18248"/>
    </ligandPart>
</feature>
<evidence type="ECO:0000256" key="8">
    <source>
        <dbReference type="SAM" id="SignalP"/>
    </source>
</evidence>
<organism evidence="9 10">
    <name type="scientific">Flavimaribacter sediminis</name>
    <dbReference type="NCBI Taxonomy" id="2865987"/>
    <lineage>
        <taxon>Bacteria</taxon>
        <taxon>Pseudomonadati</taxon>
        <taxon>Pseudomonadota</taxon>
        <taxon>Alphaproteobacteria</taxon>
        <taxon>Hyphomicrobiales</taxon>
        <taxon>Rhizobiaceae</taxon>
        <taxon>Flavimaribacter</taxon>
    </lineage>
</organism>
<dbReference type="RefSeq" id="WP_220230145.1">
    <property type="nucleotide sequence ID" value="NZ_JAICBX010000004.1"/>
</dbReference>
<evidence type="ECO:0000313" key="9">
    <source>
        <dbReference type="EMBL" id="MBW8639412.1"/>
    </source>
</evidence>
<dbReference type="InterPro" id="IPR012127">
    <property type="entry name" value="Cyt_c_prime"/>
</dbReference>
<dbReference type="EMBL" id="JAICBX010000004">
    <property type="protein sequence ID" value="MBW8639412.1"/>
    <property type="molecule type" value="Genomic_DNA"/>
</dbReference>
<feature type="binding site" description="covalent" evidence="7">
    <location>
        <position position="134"/>
    </location>
    <ligand>
        <name>heme c</name>
        <dbReference type="ChEBI" id="CHEBI:61717"/>
    </ligand>
</feature>
<evidence type="ECO:0000313" key="10">
    <source>
        <dbReference type="Proteomes" id="UP001196509"/>
    </source>
</evidence>
<dbReference type="GO" id="GO:0042597">
    <property type="term" value="C:periplasmic space"/>
    <property type="evidence" value="ECO:0007669"/>
    <property type="project" value="InterPro"/>
</dbReference>
<evidence type="ECO:0000256" key="3">
    <source>
        <dbReference type="ARBA" id="ARBA00022723"/>
    </source>
</evidence>
<comment type="caution">
    <text evidence="9">The sequence shown here is derived from an EMBL/GenBank/DDBJ whole genome shotgun (WGS) entry which is preliminary data.</text>
</comment>
<dbReference type="SUPFAM" id="SSF47175">
    <property type="entry name" value="Cytochromes"/>
    <property type="match status" value="1"/>
</dbReference>
<keyword evidence="5 6" id="KW-0408">Iron</keyword>
<name>A0AAE3D2R1_9HYPH</name>
<keyword evidence="1" id="KW-0813">Transport</keyword>
<feature type="binding site" description="covalent" evidence="7">
    <location>
        <position position="137"/>
    </location>
    <ligand>
        <name>heme c</name>
        <dbReference type="ChEBI" id="CHEBI:61717"/>
    </ligand>
</feature>
<keyword evidence="3 6" id="KW-0479">Metal-binding</keyword>
<feature type="chain" id="PRO_5041982149" evidence="8">
    <location>
        <begin position="22"/>
        <end position="146"/>
    </location>
</feature>
<evidence type="ECO:0000256" key="6">
    <source>
        <dbReference type="PIRSR" id="PIRSR000027-1"/>
    </source>
</evidence>
<keyword evidence="10" id="KW-1185">Reference proteome</keyword>
<dbReference type="GO" id="GO:0009055">
    <property type="term" value="F:electron transfer activity"/>
    <property type="evidence" value="ECO:0007669"/>
    <property type="project" value="InterPro"/>
</dbReference>
<proteinExistence type="predicted"/>
<evidence type="ECO:0000256" key="7">
    <source>
        <dbReference type="PIRSR" id="PIRSR000027-2"/>
    </source>
</evidence>
<comment type="PTM">
    <text evidence="7">Binds 1 heme group per subunit.</text>
</comment>
<feature type="signal peptide" evidence="8">
    <location>
        <begin position="1"/>
        <end position="21"/>
    </location>
</feature>
<evidence type="ECO:0000256" key="2">
    <source>
        <dbReference type="ARBA" id="ARBA00022617"/>
    </source>
</evidence>
<evidence type="ECO:0000256" key="4">
    <source>
        <dbReference type="ARBA" id="ARBA00022982"/>
    </source>
</evidence>
<dbReference type="GO" id="GO:0020037">
    <property type="term" value="F:heme binding"/>
    <property type="evidence" value="ECO:0007669"/>
    <property type="project" value="InterPro"/>
</dbReference>
<dbReference type="PIRSF" id="PIRSF000027">
    <property type="entry name" value="Cytc_c_prime"/>
    <property type="match status" value="1"/>
</dbReference>
<dbReference type="Proteomes" id="UP001196509">
    <property type="component" value="Unassembled WGS sequence"/>
</dbReference>
<sequence>MKSGIALILAVSMTTATIAYAAEPQEERQMTMKQIGGAMGSLAKMAKGEAEYDAAAAKQAFTTISESAEKFGQQFPEGSETGFDTEAHPDIWTNRDDFDARVAKLKADAASAADSIGDDASELGAKLGMVGKNCASCHETYRLKNS</sequence>
<keyword evidence="8" id="KW-0732">Signal</keyword>
<reference evidence="9" key="1">
    <citation type="submission" date="2021-08" db="EMBL/GenBank/DDBJ databases">
        <title>Hoeflea bacterium WL0058 sp. nov., isolated from the sediment.</title>
        <authorList>
            <person name="Wang L."/>
            <person name="Zhang D."/>
        </authorList>
    </citation>
    <scope>NUCLEOTIDE SEQUENCE</scope>
    <source>
        <strain evidence="9">WL0058</strain>
    </source>
</reference>
<keyword evidence="4" id="KW-0249">Electron transport</keyword>
<evidence type="ECO:0000256" key="5">
    <source>
        <dbReference type="ARBA" id="ARBA00023004"/>
    </source>
</evidence>
<protein>
    <submittedName>
        <fullName evidence="9">Cytochrome c</fullName>
    </submittedName>
</protein>
<accession>A0AAE3D2R1</accession>
<dbReference type="Gene3D" id="1.20.120.10">
    <property type="entry name" value="Cytochrome c/b562"/>
    <property type="match status" value="1"/>
</dbReference>
<dbReference type="GO" id="GO:0022900">
    <property type="term" value="P:electron transport chain"/>
    <property type="evidence" value="ECO:0007669"/>
    <property type="project" value="InterPro"/>
</dbReference>
<gene>
    <name evidence="9" type="ORF">K1W69_19615</name>
</gene>
<evidence type="ECO:0000256" key="1">
    <source>
        <dbReference type="ARBA" id="ARBA00022448"/>
    </source>
</evidence>
<dbReference type="GO" id="GO:0005506">
    <property type="term" value="F:iron ion binding"/>
    <property type="evidence" value="ECO:0007669"/>
    <property type="project" value="InterPro"/>
</dbReference>
<dbReference type="Pfam" id="PF01322">
    <property type="entry name" value="Cytochrom_C_2"/>
    <property type="match status" value="1"/>
</dbReference>